<evidence type="ECO:0000313" key="1">
    <source>
        <dbReference type="EMBL" id="QGY44166.1"/>
    </source>
</evidence>
<reference evidence="1 2" key="1">
    <citation type="submission" date="2019-11" db="EMBL/GenBank/DDBJ databases">
        <authorList>
            <person name="Zheng R.K."/>
            <person name="Sun C.M."/>
        </authorList>
    </citation>
    <scope>NUCLEOTIDE SEQUENCE [LARGE SCALE GENOMIC DNA]</scope>
    <source>
        <strain evidence="1 2">WC007</strain>
    </source>
</reference>
<sequence length="125" mass="15216">MFPPFENSTAFCQLCKDYFPESEYLKTVIDNKNTLWIANMVTHYRHIHIQSWNRCWDSSGGKYYRSGWFGDYESEKSEVNERAKRQIVRKCTEYLKHNNITPEDFEWLEYNDEKTLELIRKKLSR</sequence>
<dbReference type="AlphaFoldDB" id="A0A6I6JML2"/>
<keyword evidence="2" id="KW-1185">Reference proteome</keyword>
<proteinExistence type="predicted"/>
<dbReference type="KEGG" id="mcos:GM418_10995"/>
<dbReference type="EMBL" id="CP046401">
    <property type="protein sequence ID" value="QGY44166.1"/>
    <property type="molecule type" value="Genomic_DNA"/>
</dbReference>
<dbReference type="Proteomes" id="UP000428260">
    <property type="component" value="Chromosome"/>
</dbReference>
<name>A0A6I6JML2_9BACT</name>
<organism evidence="1 2">
    <name type="scientific">Maribellus comscasis</name>
    <dbReference type="NCBI Taxonomy" id="2681766"/>
    <lineage>
        <taxon>Bacteria</taxon>
        <taxon>Pseudomonadati</taxon>
        <taxon>Bacteroidota</taxon>
        <taxon>Bacteroidia</taxon>
        <taxon>Marinilabiliales</taxon>
        <taxon>Prolixibacteraceae</taxon>
        <taxon>Maribellus</taxon>
    </lineage>
</organism>
<accession>A0A6I6JML2</accession>
<protein>
    <submittedName>
        <fullName evidence="1">Uncharacterized protein</fullName>
    </submittedName>
</protein>
<dbReference type="RefSeq" id="WP_158865999.1">
    <property type="nucleotide sequence ID" value="NZ_CP046401.1"/>
</dbReference>
<evidence type="ECO:0000313" key="2">
    <source>
        <dbReference type="Proteomes" id="UP000428260"/>
    </source>
</evidence>
<gene>
    <name evidence="1" type="ORF">GM418_10995</name>
</gene>